<keyword evidence="13" id="KW-1185">Reference proteome</keyword>
<dbReference type="AlphaFoldDB" id="A0A423WWT7"/>
<evidence type="ECO:0000256" key="10">
    <source>
        <dbReference type="SAM" id="MobiDB-lite"/>
    </source>
</evidence>
<organism evidence="12 13">
    <name type="scientific">Cytospora schulzeri</name>
    <dbReference type="NCBI Taxonomy" id="448051"/>
    <lineage>
        <taxon>Eukaryota</taxon>
        <taxon>Fungi</taxon>
        <taxon>Dikarya</taxon>
        <taxon>Ascomycota</taxon>
        <taxon>Pezizomycotina</taxon>
        <taxon>Sordariomycetes</taxon>
        <taxon>Sordariomycetidae</taxon>
        <taxon>Diaporthales</taxon>
        <taxon>Cytosporaceae</taxon>
        <taxon>Cytospora</taxon>
    </lineage>
</organism>
<evidence type="ECO:0000259" key="11">
    <source>
        <dbReference type="PROSITE" id="PS50195"/>
    </source>
</evidence>
<dbReference type="PANTHER" id="PTHR10555">
    <property type="entry name" value="SORTING NEXIN"/>
    <property type="match status" value="1"/>
</dbReference>
<dbReference type="GO" id="GO:0005774">
    <property type="term" value="C:vacuolar membrane"/>
    <property type="evidence" value="ECO:0007669"/>
    <property type="project" value="UniProtKB-SubCell"/>
</dbReference>
<dbReference type="CDD" id="cd07280">
    <property type="entry name" value="PX_YPT35"/>
    <property type="match status" value="1"/>
</dbReference>
<keyword evidence="5" id="KW-0967">Endosome</keyword>
<comment type="function">
    <text evidence="7">Recruits the lipid transfer protein VPS13 to endosomal and vacuolar membranes.</text>
</comment>
<dbReference type="PANTHER" id="PTHR10555:SF170">
    <property type="entry name" value="FI18122P1"/>
    <property type="match status" value="1"/>
</dbReference>
<evidence type="ECO:0000256" key="5">
    <source>
        <dbReference type="ARBA" id="ARBA00022753"/>
    </source>
</evidence>
<feature type="compositionally biased region" description="Acidic residues" evidence="10">
    <location>
        <begin position="66"/>
        <end position="86"/>
    </location>
</feature>
<dbReference type="GO" id="GO:0010008">
    <property type="term" value="C:endosome membrane"/>
    <property type="evidence" value="ECO:0007669"/>
    <property type="project" value="UniProtKB-SubCell"/>
</dbReference>
<proteinExistence type="inferred from homology"/>
<evidence type="ECO:0000256" key="7">
    <source>
        <dbReference type="ARBA" id="ARBA00033728"/>
    </source>
</evidence>
<feature type="domain" description="PX" evidence="11">
    <location>
        <begin position="265"/>
        <end position="375"/>
    </location>
</feature>
<dbReference type="Proteomes" id="UP000283895">
    <property type="component" value="Unassembled WGS sequence"/>
</dbReference>
<evidence type="ECO:0000256" key="9">
    <source>
        <dbReference type="ARBA" id="ARBA00033785"/>
    </source>
</evidence>
<accession>A0A423WWT7</accession>
<dbReference type="SMART" id="SM00312">
    <property type="entry name" value="PX"/>
    <property type="match status" value="1"/>
</dbReference>
<dbReference type="STRING" id="356882.A0A423WWT7"/>
<sequence>MASATEHRPFPNGGLNAGNNANGHPNGGGAATAPKQVATRVADDDDSVGGSSTEQFPAFDPLHDGSEEDDLAVNGYDDDDDDDDDEHYTHAAGSPGMLAAAVNGDGTHEERDSSHVDDDGVDEEEEHENDDDGVSTPLSTVDPVPESERRSSHEEDADADDDATTTTTTTATSAVTSPSITSPPYWQHGHGTLDPYHGNGNGHGHGFSHHHYNHSAESLVPGAITLQDNEADDDDDNEPTERQRNSEETRTSYGRDRNRACWAKSVEVTDYVIVNGSATNIGAFVVWNIRVETLSGPYMNIRKRYSEFDDFRRQLIRTFPNFEAAVPTLPPKSVISKFRPRFLEKRRAGLQYFLNCILLNPEFSGSPVLKDFLFS</sequence>
<comment type="subcellular location">
    <subcellularLocation>
        <location evidence="2">Endosome</location>
    </subcellularLocation>
    <subcellularLocation>
        <location evidence="1">Vacuole membrane</location>
        <topology evidence="1">Peripheral membrane protein</topology>
    </subcellularLocation>
</comment>
<reference evidence="12 13" key="1">
    <citation type="submission" date="2015-09" db="EMBL/GenBank/DDBJ databases">
        <title>Host preference determinants of Valsa canker pathogens revealed by comparative genomics.</title>
        <authorList>
            <person name="Yin Z."/>
            <person name="Huang L."/>
        </authorList>
    </citation>
    <scope>NUCLEOTIDE SEQUENCE [LARGE SCALE GENOMIC DNA]</scope>
    <source>
        <strain evidence="12 13">03-1</strain>
    </source>
</reference>
<evidence type="ECO:0000256" key="1">
    <source>
        <dbReference type="ARBA" id="ARBA00004148"/>
    </source>
</evidence>
<keyword evidence="6" id="KW-0472">Membrane</keyword>
<feature type="compositionally biased region" description="Polar residues" evidence="10">
    <location>
        <begin position="173"/>
        <end position="184"/>
    </location>
</feature>
<keyword evidence="4" id="KW-0926">Vacuole</keyword>
<evidence type="ECO:0000313" key="13">
    <source>
        <dbReference type="Proteomes" id="UP000283895"/>
    </source>
</evidence>
<evidence type="ECO:0000256" key="3">
    <source>
        <dbReference type="ARBA" id="ARBA00007426"/>
    </source>
</evidence>
<dbReference type="InterPro" id="IPR037917">
    <property type="entry name" value="Ypt35_PX"/>
</dbReference>
<comment type="similarity">
    <text evidence="3">Belongs to the YPT35 family.</text>
</comment>
<feature type="region of interest" description="Disordered" evidence="10">
    <location>
        <begin position="227"/>
        <end position="256"/>
    </location>
</feature>
<evidence type="ECO:0000313" key="12">
    <source>
        <dbReference type="EMBL" id="ROW07948.1"/>
    </source>
</evidence>
<dbReference type="PROSITE" id="PS50195">
    <property type="entry name" value="PX"/>
    <property type="match status" value="1"/>
</dbReference>
<dbReference type="EMBL" id="LKEA01000007">
    <property type="protein sequence ID" value="ROW07948.1"/>
    <property type="molecule type" value="Genomic_DNA"/>
</dbReference>
<feature type="compositionally biased region" description="Acidic residues" evidence="10">
    <location>
        <begin position="229"/>
        <end position="238"/>
    </location>
</feature>
<dbReference type="SUPFAM" id="SSF64268">
    <property type="entry name" value="PX domain"/>
    <property type="match status" value="1"/>
</dbReference>
<dbReference type="InterPro" id="IPR001683">
    <property type="entry name" value="PX_dom"/>
</dbReference>
<feature type="compositionally biased region" description="Basic and acidic residues" evidence="10">
    <location>
        <begin position="239"/>
        <end position="256"/>
    </location>
</feature>
<feature type="compositionally biased region" description="Low complexity" evidence="10">
    <location>
        <begin position="11"/>
        <end position="24"/>
    </location>
</feature>
<evidence type="ECO:0000256" key="8">
    <source>
        <dbReference type="ARBA" id="ARBA00033774"/>
    </source>
</evidence>
<gene>
    <name evidence="12" type="ORF">VMCG_03401</name>
</gene>
<feature type="compositionally biased region" description="Acidic residues" evidence="10">
    <location>
        <begin position="119"/>
        <end position="133"/>
    </location>
</feature>
<dbReference type="GO" id="GO:0032266">
    <property type="term" value="F:phosphatidylinositol-3-phosphate binding"/>
    <property type="evidence" value="ECO:0007669"/>
    <property type="project" value="InterPro"/>
</dbReference>
<evidence type="ECO:0000256" key="4">
    <source>
        <dbReference type="ARBA" id="ARBA00022554"/>
    </source>
</evidence>
<evidence type="ECO:0000256" key="2">
    <source>
        <dbReference type="ARBA" id="ARBA00004177"/>
    </source>
</evidence>
<name>A0A423WWT7_9PEZI</name>
<evidence type="ECO:0000256" key="6">
    <source>
        <dbReference type="ARBA" id="ARBA00023136"/>
    </source>
</evidence>
<feature type="compositionally biased region" description="Basic and acidic residues" evidence="10">
    <location>
        <begin position="106"/>
        <end position="118"/>
    </location>
</feature>
<comment type="caution">
    <text evidence="12">The sequence shown here is derived from an EMBL/GenBank/DDBJ whole genome shotgun (WGS) entry which is preliminary data.</text>
</comment>
<dbReference type="OrthoDB" id="10254720at2759"/>
<dbReference type="Pfam" id="PF00787">
    <property type="entry name" value="PX"/>
    <property type="match status" value="1"/>
</dbReference>
<dbReference type="InterPro" id="IPR036871">
    <property type="entry name" value="PX_dom_sf"/>
</dbReference>
<feature type="region of interest" description="Disordered" evidence="10">
    <location>
        <begin position="1"/>
        <end position="212"/>
    </location>
</feature>
<dbReference type="Gene3D" id="3.30.1520.10">
    <property type="entry name" value="Phox-like domain"/>
    <property type="match status" value="1"/>
</dbReference>
<protein>
    <recommendedName>
        <fullName evidence="8">Endosomal/vacuolar adapter protein YPT35</fullName>
    </recommendedName>
    <alternativeName>
        <fullName evidence="9">PX domain-containing protein YPT35</fullName>
    </alternativeName>
</protein>